<dbReference type="Proteomes" id="UP001359485">
    <property type="component" value="Unassembled WGS sequence"/>
</dbReference>
<dbReference type="InterPro" id="IPR029208">
    <property type="entry name" value="COX14"/>
</dbReference>
<protein>
    <recommendedName>
        <fullName evidence="8">Two-component sensor histidine kinase</fullName>
    </recommendedName>
</protein>
<evidence type="ECO:0000256" key="4">
    <source>
        <dbReference type="ARBA" id="ARBA00023136"/>
    </source>
</evidence>
<evidence type="ECO:0000256" key="1">
    <source>
        <dbReference type="ARBA" id="ARBA00004167"/>
    </source>
</evidence>
<comment type="subcellular location">
    <subcellularLocation>
        <location evidence="1">Membrane</location>
        <topology evidence="1">Single-pass membrane protein</topology>
    </subcellularLocation>
</comment>
<keyword evidence="3 5" id="KW-1133">Transmembrane helix</keyword>
<sequence>MILKKRIGRSRFYDLLHKGLVSASVAVSLVGIGVLSVQVYEILSGKRRTQIAAKNEVLQDIENNEQIMNIESG</sequence>
<accession>A0ABR1ALG9</accession>
<evidence type="ECO:0000313" key="7">
    <source>
        <dbReference type="Proteomes" id="UP001359485"/>
    </source>
</evidence>
<evidence type="ECO:0000256" key="3">
    <source>
        <dbReference type="ARBA" id="ARBA00022989"/>
    </source>
</evidence>
<evidence type="ECO:0008006" key="8">
    <source>
        <dbReference type="Google" id="ProtNLM"/>
    </source>
</evidence>
<keyword evidence="4 5" id="KW-0472">Membrane</keyword>
<keyword evidence="2 5" id="KW-0812">Transmembrane</keyword>
<dbReference type="EMBL" id="JAWJWF010000047">
    <property type="protein sequence ID" value="KAK6622138.1"/>
    <property type="molecule type" value="Genomic_DNA"/>
</dbReference>
<proteinExistence type="predicted"/>
<dbReference type="Pfam" id="PF14880">
    <property type="entry name" value="COX14"/>
    <property type="match status" value="1"/>
</dbReference>
<comment type="caution">
    <text evidence="6">The sequence shown here is derived from an EMBL/GenBank/DDBJ whole genome shotgun (WGS) entry which is preliminary data.</text>
</comment>
<reference evidence="6 7" key="1">
    <citation type="submission" date="2023-09" db="EMBL/GenBank/DDBJ databases">
        <title>Genomes of two closely related lineages of the louse Polyplax serrata with different host specificities.</title>
        <authorList>
            <person name="Martinu J."/>
            <person name="Tarabai H."/>
            <person name="Stefka J."/>
            <person name="Hypsa V."/>
        </authorList>
    </citation>
    <scope>NUCLEOTIDE SEQUENCE [LARGE SCALE GENOMIC DNA]</scope>
    <source>
        <strain evidence="6">98ZLc_SE</strain>
    </source>
</reference>
<evidence type="ECO:0000256" key="2">
    <source>
        <dbReference type="ARBA" id="ARBA00022692"/>
    </source>
</evidence>
<gene>
    <name evidence="6" type="ORF">RUM44_001945</name>
</gene>
<evidence type="ECO:0000313" key="6">
    <source>
        <dbReference type="EMBL" id="KAK6622138.1"/>
    </source>
</evidence>
<keyword evidence="7" id="KW-1185">Reference proteome</keyword>
<name>A0ABR1ALG9_POLSC</name>
<evidence type="ECO:0000256" key="5">
    <source>
        <dbReference type="SAM" id="Phobius"/>
    </source>
</evidence>
<feature type="transmembrane region" description="Helical" evidence="5">
    <location>
        <begin position="20"/>
        <end position="40"/>
    </location>
</feature>
<organism evidence="6 7">
    <name type="scientific">Polyplax serrata</name>
    <name type="common">Common mouse louse</name>
    <dbReference type="NCBI Taxonomy" id="468196"/>
    <lineage>
        <taxon>Eukaryota</taxon>
        <taxon>Metazoa</taxon>
        <taxon>Ecdysozoa</taxon>
        <taxon>Arthropoda</taxon>
        <taxon>Hexapoda</taxon>
        <taxon>Insecta</taxon>
        <taxon>Pterygota</taxon>
        <taxon>Neoptera</taxon>
        <taxon>Paraneoptera</taxon>
        <taxon>Psocodea</taxon>
        <taxon>Troctomorpha</taxon>
        <taxon>Phthiraptera</taxon>
        <taxon>Anoplura</taxon>
        <taxon>Polyplacidae</taxon>
        <taxon>Polyplax</taxon>
    </lineage>
</organism>